<dbReference type="InterPro" id="IPR031539">
    <property type="entry name" value="DUF5090"/>
</dbReference>
<evidence type="ECO:0000256" key="2">
    <source>
        <dbReference type="SAM" id="Phobius"/>
    </source>
</evidence>
<dbReference type="Proteomes" id="UP000293045">
    <property type="component" value="Unassembled WGS sequence"/>
</dbReference>
<keyword evidence="2" id="KW-1133">Transmembrane helix</keyword>
<feature type="transmembrane region" description="Helical" evidence="2">
    <location>
        <begin position="91"/>
        <end position="111"/>
    </location>
</feature>
<sequence>MSENKTDKYKETAAAKAAEAEQKVHGTVEKVEKSSYGKKIPTSFEKVKFINIIKANAWINFIATIPIYIFIVEDTNKASKFKYVTKFLKYLFLFGGLIPVVLDVIAVYLKMPFLFKFIILSKTIKAVLIILSMLVIAFGALYVRFLAYFYMMMVILLDFLFVYYIALLFKRIDSEEYDNEGEKIVRDQPKEENKTEQKTEV</sequence>
<keyword evidence="2" id="KW-0472">Membrane</keyword>
<reference evidence="3 4" key="1">
    <citation type="submission" date="2017-12" db="EMBL/GenBank/DDBJ databases">
        <authorList>
            <person name="Pombert J.-F."/>
            <person name="Haag K.L."/>
            <person name="Ebert D."/>
        </authorList>
    </citation>
    <scope>NUCLEOTIDE SEQUENCE [LARGE SCALE GENOMIC DNA]</scope>
    <source>
        <strain evidence="3">IL-BN-2</strain>
    </source>
</reference>
<dbReference type="VEuPathDB" id="MicrosporidiaDB:CWI39_0109p0010"/>
<comment type="caution">
    <text evidence="3">The sequence shown here is derived from an EMBL/GenBank/DDBJ whole genome shotgun (WGS) entry which is preliminary data.</text>
</comment>
<accession>A0A4Q9LNI2</accession>
<dbReference type="EMBL" id="PIXR01000109">
    <property type="protein sequence ID" value="TBU09075.1"/>
    <property type="molecule type" value="Genomic_DNA"/>
</dbReference>
<feature type="region of interest" description="Disordered" evidence="1">
    <location>
        <begin position="179"/>
        <end position="201"/>
    </location>
</feature>
<feature type="transmembrane region" description="Helical" evidence="2">
    <location>
        <begin position="49"/>
        <end position="71"/>
    </location>
</feature>
<evidence type="ECO:0000256" key="1">
    <source>
        <dbReference type="SAM" id="MobiDB-lite"/>
    </source>
</evidence>
<evidence type="ECO:0000313" key="4">
    <source>
        <dbReference type="Proteomes" id="UP000293045"/>
    </source>
</evidence>
<name>A0A4Q9LNI2_9MICR</name>
<dbReference type="VEuPathDB" id="MicrosporidiaDB:CWI36_0102p0010"/>
<evidence type="ECO:0000313" key="3">
    <source>
        <dbReference type="EMBL" id="TBU09075.1"/>
    </source>
</evidence>
<organism evidence="3 4">
    <name type="scientific">Hamiltosporidium magnivora</name>
    <dbReference type="NCBI Taxonomy" id="148818"/>
    <lineage>
        <taxon>Eukaryota</taxon>
        <taxon>Fungi</taxon>
        <taxon>Fungi incertae sedis</taxon>
        <taxon>Microsporidia</taxon>
        <taxon>Dubosqiidae</taxon>
        <taxon>Hamiltosporidium</taxon>
    </lineage>
</organism>
<protein>
    <submittedName>
        <fullName evidence="3">DUF5090 domain-containing protein</fullName>
    </submittedName>
</protein>
<proteinExistence type="predicted"/>
<dbReference type="Pfam" id="PF17009">
    <property type="entry name" value="DUF5090"/>
    <property type="match status" value="1"/>
</dbReference>
<keyword evidence="2" id="KW-0812">Transmembrane</keyword>
<dbReference type="AlphaFoldDB" id="A0A4Q9LNI2"/>
<gene>
    <name evidence="3" type="ORF">CWI39_0109p0010</name>
</gene>
<feature type="transmembrane region" description="Helical" evidence="2">
    <location>
        <begin position="148"/>
        <end position="169"/>
    </location>
</feature>
<feature type="transmembrane region" description="Helical" evidence="2">
    <location>
        <begin position="123"/>
        <end position="142"/>
    </location>
</feature>